<feature type="non-terminal residue" evidence="2">
    <location>
        <position position="1"/>
    </location>
</feature>
<dbReference type="AlphaFoldDB" id="A0A409X5U5"/>
<evidence type="ECO:0000259" key="1">
    <source>
        <dbReference type="Pfam" id="PF09994"/>
    </source>
</evidence>
<dbReference type="Pfam" id="PF09994">
    <property type="entry name" value="T6SS_Tle1-like_cat"/>
    <property type="match status" value="1"/>
</dbReference>
<dbReference type="EMBL" id="NHYD01002550">
    <property type="protein sequence ID" value="PPQ86145.1"/>
    <property type="molecule type" value="Genomic_DNA"/>
</dbReference>
<dbReference type="PANTHER" id="PTHR33840">
    <property type="match status" value="1"/>
</dbReference>
<dbReference type="InParanoid" id="A0A409X5U5"/>
<dbReference type="InterPro" id="IPR018712">
    <property type="entry name" value="Tle1-like_cat"/>
</dbReference>
<keyword evidence="3" id="KW-1185">Reference proteome</keyword>
<evidence type="ECO:0000313" key="2">
    <source>
        <dbReference type="EMBL" id="PPQ86145.1"/>
    </source>
</evidence>
<feature type="domain" description="T6SS Phospholipase effector Tle1-like catalytic" evidence="1">
    <location>
        <begin position="89"/>
        <end position="230"/>
    </location>
</feature>
<accession>A0A409X5U5</accession>
<gene>
    <name evidence="2" type="ORF">CVT25_003095</name>
</gene>
<protein>
    <recommendedName>
        <fullName evidence="1">T6SS Phospholipase effector Tle1-like catalytic domain-containing protein</fullName>
    </recommendedName>
</protein>
<organism evidence="2 3">
    <name type="scientific">Psilocybe cyanescens</name>
    <dbReference type="NCBI Taxonomy" id="93625"/>
    <lineage>
        <taxon>Eukaryota</taxon>
        <taxon>Fungi</taxon>
        <taxon>Dikarya</taxon>
        <taxon>Basidiomycota</taxon>
        <taxon>Agaricomycotina</taxon>
        <taxon>Agaricomycetes</taxon>
        <taxon>Agaricomycetidae</taxon>
        <taxon>Agaricales</taxon>
        <taxon>Agaricineae</taxon>
        <taxon>Strophariaceae</taxon>
        <taxon>Psilocybe</taxon>
    </lineage>
</organism>
<comment type="caution">
    <text evidence="2">The sequence shown here is derived from an EMBL/GenBank/DDBJ whole genome shotgun (WGS) entry which is preliminary data.</text>
</comment>
<dbReference type="PANTHER" id="PTHR33840:SF1">
    <property type="entry name" value="TLE1 PHOSPHOLIPASE DOMAIN-CONTAINING PROTEIN"/>
    <property type="match status" value="1"/>
</dbReference>
<name>A0A409X5U5_PSICY</name>
<reference evidence="2 3" key="1">
    <citation type="journal article" date="2018" name="Evol. Lett.">
        <title>Horizontal gene cluster transfer increased hallucinogenic mushroom diversity.</title>
        <authorList>
            <person name="Reynolds H.T."/>
            <person name="Vijayakumar V."/>
            <person name="Gluck-Thaler E."/>
            <person name="Korotkin H.B."/>
            <person name="Matheny P.B."/>
            <person name="Slot J.C."/>
        </authorList>
    </citation>
    <scope>NUCLEOTIDE SEQUENCE [LARGE SCALE GENOMIC DNA]</scope>
    <source>
        <strain evidence="2 3">2631</strain>
    </source>
</reference>
<sequence>ATDIVELYSRLVKRISAEILQQRDWDLCQRQQAMFFDIPLTKLSQPKVLGAYEWLSENYKPEDRIFLFGELTYLSWAYNSFLRAHSSQGLSVGAYQARVIASMIEKLAFFTKETTSKLRCSVLDCDFTHKELYSTYDLYTRTVATKKVKELGESDELCKRFKQTLSRQSVRVHFVGSGESCVFLRDSVERKSTANPLEILSIGVFRGPNLPETTTGIRHVCIFQRALALHSSYESNSYRSIQMEARVQPIPLIQSTPTDLHVLRGPSKRYGFLGLIRTFDTRPLWPTVAPNVHEAIKQGLKKKTAPESLGVSHSEVINELVL</sequence>
<proteinExistence type="predicted"/>
<dbReference type="STRING" id="93625.A0A409X5U5"/>
<dbReference type="Proteomes" id="UP000283269">
    <property type="component" value="Unassembled WGS sequence"/>
</dbReference>
<evidence type="ECO:0000313" key="3">
    <source>
        <dbReference type="Proteomes" id="UP000283269"/>
    </source>
</evidence>